<evidence type="ECO:0000256" key="1">
    <source>
        <dbReference type="ARBA" id="ARBA00006817"/>
    </source>
</evidence>
<dbReference type="InterPro" id="IPR013538">
    <property type="entry name" value="ASHA1/2-like_C"/>
</dbReference>
<accession>A0A2W5MT71</accession>
<proteinExistence type="inferred from homology"/>
<dbReference type="Gene3D" id="3.30.530.20">
    <property type="match status" value="1"/>
</dbReference>
<organism evidence="3 4">
    <name type="scientific">Sphingopyxis macrogoltabida</name>
    <name type="common">Sphingomonas macrogoltabidus</name>
    <dbReference type="NCBI Taxonomy" id="33050"/>
    <lineage>
        <taxon>Bacteria</taxon>
        <taxon>Pseudomonadati</taxon>
        <taxon>Pseudomonadota</taxon>
        <taxon>Alphaproteobacteria</taxon>
        <taxon>Sphingomonadales</taxon>
        <taxon>Sphingomonadaceae</taxon>
        <taxon>Sphingopyxis</taxon>
    </lineage>
</organism>
<sequence length="160" mass="17890">MELKFKVAARIAKPVHDVFEAVVDPASLSHYFTTGGAQGWLATGATVTWDFHDYPGAFPVHVIEVVEDERIVLEWAADEGKAPDALDDAMQDADYRTRVTMRFAAIDDGRTLVEISEEGWRDTQAALDASYGNCHGWTQMLCALKVWVEHGINLRADFYK</sequence>
<gene>
    <name evidence="3" type="ORF">DI569_06205</name>
</gene>
<dbReference type="CDD" id="cd08901">
    <property type="entry name" value="SRPBCC_CalC_Aha1-like_8"/>
    <property type="match status" value="1"/>
</dbReference>
<dbReference type="Pfam" id="PF08327">
    <property type="entry name" value="AHSA1"/>
    <property type="match status" value="1"/>
</dbReference>
<dbReference type="SUPFAM" id="SSF55961">
    <property type="entry name" value="Bet v1-like"/>
    <property type="match status" value="1"/>
</dbReference>
<dbReference type="EMBL" id="QFPJ01000010">
    <property type="protein sequence ID" value="PZQ23017.1"/>
    <property type="molecule type" value="Genomic_DNA"/>
</dbReference>
<comment type="caution">
    <text evidence="3">The sequence shown here is derived from an EMBL/GenBank/DDBJ whole genome shotgun (WGS) entry which is preliminary data.</text>
</comment>
<evidence type="ECO:0000259" key="2">
    <source>
        <dbReference type="Pfam" id="PF08327"/>
    </source>
</evidence>
<comment type="similarity">
    <text evidence="1">Belongs to the AHA1 family.</text>
</comment>
<dbReference type="Proteomes" id="UP000248597">
    <property type="component" value="Unassembled WGS sequence"/>
</dbReference>
<evidence type="ECO:0000313" key="4">
    <source>
        <dbReference type="Proteomes" id="UP000248597"/>
    </source>
</evidence>
<protein>
    <submittedName>
        <fullName evidence="3">ATPase</fullName>
    </submittedName>
</protein>
<evidence type="ECO:0000313" key="3">
    <source>
        <dbReference type="EMBL" id="PZQ23017.1"/>
    </source>
</evidence>
<feature type="domain" description="Activator of Hsp90 ATPase homologue 1/2-like C-terminal" evidence="2">
    <location>
        <begin position="14"/>
        <end position="147"/>
    </location>
</feature>
<name>A0A2W5MT71_SPHMC</name>
<dbReference type="InterPro" id="IPR023393">
    <property type="entry name" value="START-like_dom_sf"/>
</dbReference>
<reference evidence="3 4" key="1">
    <citation type="submission" date="2017-08" db="EMBL/GenBank/DDBJ databases">
        <title>Infants hospitalized years apart are colonized by the same room-sourced microbial strains.</title>
        <authorList>
            <person name="Brooks B."/>
            <person name="Olm M.R."/>
            <person name="Firek B.A."/>
            <person name="Baker R."/>
            <person name="Thomas B.C."/>
            <person name="Morowitz M.J."/>
            <person name="Banfield J.F."/>
        </authorList>
    </citation>
    <scope>NUCLEOTIDE SEQUENCE [LARGE SCALE GENOMIC DNA]</scope>
    <source>
        <strain evidence="3">S2_005_003_R2_47</strain>
    </source>
</reference>
<dbReference type="AlphaFoldDB" id="A0A2W5MT71"/>